<evidence type="ECO:0000313" key="1">
    <source>
        <dbReference type="EMBL" id="OBZ73330.1"/>
    </source>
</evidence>
<dbReference type="EMBL" id="LUGG01000007">
    <property type="protein sequence ID" value="OBZ73330.1"/>
    <property type="molecule type" value="Genomic_DNA"/>
</dbReference>
<dbReference type="OrthoDB" id="2796682at2759"/>
<organism evidence="1 2">
    <name type="scientific">Grifola frondosa</name>
    <name type="common">Maitake</name>
    <name type="synonym">Polyporus frondosus</name>
    <dbReference type="NCBI Taxonomy" id="5627"/>
    <lineage>
        <taxon>Eukaryota</taxon>
        <taxon>Fungi</taxon>
        <taxon>Dikarya</taxon>
        <taxon>Basidiomycota</taxon>
        <taxon>Agaricomycotina</taxon>
        <taxon>Agaricomycetes</taxon>
        <taxon>Polyporales</taxon>
        <taxon>Grifolaceae</taxon>
        <taxon>Grifola</taxon>
    </lineage>
</organism>
<comment type="caution">
    <text evidence="1">The sequence shown here is derived from an EMBL/GenBank/DDBJ whole genome shotgun (WGS) entry which is preliminary data.</text>
</comment>
<dbReference type="AlphaFoldDB" id="A0A1C7M8S8"/>
<name>A0A1C7M8S8_GRIFR</name>
<dbReference type="Proteomes" id="UP000092993">
    <property type="component" value="Unassembled WGS sequence"/>
</dbReference>
<keyword evidence="2" id="KW-1185">Reference proteome</keyword>
<gene>
    <name evidence="1" type="ORF">A0H81_07177</name>
</gene>
<sequence length="166" mass="19122">MDDSFLKTVVHPCLNGMSPDLAIECYYDIMSRRADGVMDGVFYWDSYHTQFESIVLLTDLTLDMLVKTRSQKSDDRVRMLKNLEPMLTRSLPRTYQHFCDVYSTSSTMNKTFVASHLGSFINNSCVILIWWNNLHLADATISAHSHRIFTARKLITMPTTFSMHAI</sequence>
<reference evidence="1 2" key="1">
    <citation type="submission" date="2016-03" db="EMBL/GenBank/DDBJ databases">
        <title>Whole genome sequencing of Grifola frondosa 9006-11.</title>
        <authorList>
            <person name="Min B."/>
            <person name="Park H."/>
            <person name="Kim J.-G."/>
            <person name="Cho H."/>
            <person name="Oh Y.-L."/>
            <person name="Kong W.-S."/>
            <person name="Choi I.-G."/>
        </authorList>
    </citation>
    <scope>NUCLEOTIDE SEQUENCE [LARGE SCALE GENOMIC DNA]</scope>
    <source>
        <strain evidence="1 2">9006-11</strain>
    </source>
</reference>
<protein>
    <submittedName>
        <fullName evidence="1">Uncharacterized protein</fullName>
    </submittedName>
</protein>
<accession>A0A1C7M8S8</accession>
<proteinExistence type="predicted"/>
<evidence type="ECO:0000313" key="2">
    <source>
        <dbReference type="Proteomes" id="UP000092993"/>
    </source>
</evidence>